<keyword evidence="1" id="KW-0812">Transmembrane</keyword>
<feature type="transmembrane region" description="Helical" evidence="1">
    <location>
        <begin position="13"/>
        <end position="35"/>
    </location>
</feature>
<evidence type="ECO:0008006" key="4">
    <source>
        <dbReference type="Google" id="ProtNLM"/>
    </source>
</evidence>
<name>A0ABX4HSX1_9BACI</name>
<keyword evidence="1" id="KW-0472">Membrane</keyword>
<evidence type="ECO:0000256" key="1">
    <source>
        <dbReference type="SAM" id="Phobius"/>
    </source>
</evidence>
<keyword evidence="1" id="KW-1133">Transmembrane helix</keyword>
<proteinExistence type="predicted"/>
<evidence type="ECO:0000313" key="3">
    <source>
        <dbReference type="Proteomes" id="UP000217561"/>
    </source>
</evidence>
<reference evidence="2 3" key="1">
    <citation type="submission" date="2017-08" db="EMBL/GenBank/DDBJ databases">
        <title>Salimicrobium alkalisoli sp. nov., isolated from saline alkaline soil.</title>
        <authorList>
            <person name="Zhang G."/>
            <person name="Xiong Q."/>
        </authorList>
    </citation>
    <scope>NUCLEOTIDE SEQUENCE [LARGE SCALE GENOMIC DNA]</scope>
    <source>
        <strain evidence="2 3">WN024</strain>
    </source>
</reference>
<keyword evidence="3" id="KW-1185">Reference proteome</keyword>
<sequence length="62" mass="7484">MDFLYFPQDKTEYIPSMIMLALFMVAAIVTVYIFVKASKREEDHVPEHLKDDPHYYEREENK</sequence>
<gene>
    <name evidence="2" type="ORF">CKW00_04665</name>
</gene>
<accession>A0ABX4HSX1</accession>
<dbReference type="EMBL" id="NSGH01000005">
    <property type="protein sequence ID" value="PBB06327.1"/>
    <property type="molecule type" value="Genomic_DNA"/>
</dbReference>
<organism evidence="2 3">
    <name type="scientific">Salimicrobium humidisoli</name>
    <dbReference type="NCBI Taxonomy" id="2029857"/>
    <lineage>
        <taxon>Bacteria</taxon>
        <taxon>Bacillati</taxon>
        <taxon>Bacillota</taxon>
        <taxon>Bacilli</taxon>
        <taxon>Bacillales</taxon>
        <taxon>Bacillaceae</taxon>
        <taxon>Salimicrobium</taxon>
    </lineage>
</organism>
<comment type="caution">
    <text evidence="2">The sequence shown here is derived from an EMBL/GenBank/DDBJ whole genome shotgun (WGS) entry which is preliminary data.</text>
</comment>
<evidence type="ECO:0000313" key="2">
    <source>
        <dbReference type="EMBL" id="PBB06327.1"/>
    </source>
</evidence>
<protein>
    <recommendedName>
        <fullName evidence="4">CcoQ/FixQ family Cbb3-type cytochrome c oxidase assembly chaperone</fullName>
    </recommendedName>
</protein>
<dbReference type="Proteomes" id="UP000217561">
    <property type="component" value="Unassembled WGS sequence"/>
</dbReference>